<evidence type="ECO:0000256" key="1">
    <source>
        <dbReference type="SAM" id="MobiDB-lite"/>
    </source>
</evidence>
<keyword evidence="2" id="KW-0812">Transmembrane</keyword>
<feature type="transmembrane region" description="Helical" evidence="2">
    <location>
        <begin position="107"/>
        <end position="128"/>
    </location>
</feature>
<dbReference type="Proteomes" id="UP000613011">
    <property type="component" value="Unassembled WGS sequence"/>
</dbReference>
<protein>
    <submittedName>
        <fullName evidence="3">Uncharacterized protein</fullName>
    </submittedName>
</protein>
<sequence length="190" mass="19411">MTIAASSLPPVAGGHAECHAAPARATPRQAWAPASFRNAAPDDAPANADKAHALEAAARAQAQGAGLATTPSSRPETIKLLKDWAAKQADAEKAGVNLRKSTFLAKLLPTALSLLTVAAAAALTVFTAGAATPFLVIASVRSAVLIGDCACAWIDRQRARQDIPAAPLPMGPTSSATWFIACARRRAAAT</sequence>
<gene>
    <name evidence="3" type="ORF">JI739_21685</name>
</gene>
<evidence type="ECO:0000313" key="4">
    <source>
        <dbReference type="Proteomes" id="UP000613011"/>
    </source>
</evidence>
<proteinExistence type="predicted"/>
<evidence type="ECO:0000256" key="2">
    <source>
        <dbReference type="SAM" id="Phobius"/>
    </source>
</evidence>
<name>A0A937D8E0_9BURK</name>
<feature type="region of interest" description="Disordered" evidence="1">
    <location>
        <begin position="1"/>
        <end position="49"/>
    </location>
</feature>
<dbReference type="RefSeq" id="WP_201686091.1">
    <property type="nucleotide sequence ID" value="NZ_JAEQNA010000010.1"/>
</dbReference>
<keyword evidence="4" id="KW-1185">Reference proteome</keyword>
<comment type="caution">
    <text evidence="3">The sequence shown here is derived from an EMBL/GenBank/DDBJ whole genome shotgun (WGS) entry which is preliminary data.</text>
</comment>
<dbReference type="EMBL" id="JAEQNA010000010">
    <property type="protein sequence ID" value="MBL0422963.1"/>
    <property type="molecule type" value="Genomic_DNA"/>
</dbReference>
<accession>A0A937D8E0</accession>
<evidence type="ECO:0000313" key="3">
    <source>
        <dbReference type="EMBL" id="MBL0422963.1"/>
    </source>
</evidence>
<keyword evidence="2" id="KW-1133">Transmembrane helix</keyword>
<keyword evidence="2" id="KW-0472">Membrane</keyword>
<reference evidence="3" key="1">
    <citation type="submission" date="2021-01" db="EMBL/GenBank/DDBJ databases">
        <title>Ramlibacter sp. strain AW1 16S ribosomal RNA gene Genome sequencing and assembly.</title>
        <authorList>
            <person name="Kang M."/>
        </authorList>
    </citation>
    <scope>NUCLEOTIDE SEQUENCE</scope>
    <source>
        <strain evidence="3">AW1</strain>
    </source>
</reference>
<dbReference type="AlphaFoldDB" id="A0A937D8E0"/>
<organism evidence="3 4">
    <name type="scientific">Ramlibacter aurantiacus</name>
    <dbReference type="NCBI Taxonomy" id="2801330"/>
    <lineage>
        <taxon>Bacteria</taxon>
        <taxon>Pseudomonadati</taxon>
        <taxon>Pseudomonadota</taxon>
        <taxon>Betaproteobacteria</taxon>
        <taxon>Burkholderiales</taxon>
        <taxon>Comamonadaceae</taxon>
        <taxon>Ramlibacter</taxon>
    </lineage>
</organism>
<feature type="compositionally biased region" description="Low complexity" evidence="1">
    <location>
        <begin position="38"/>
        <end position="49"/>
    </location>
</feature>